<dbReference type="Proteomes" id="UP000294814">
    <property type="component" value="Unassembled WGS sequence"/>
</dbReference>
<evidence type="ECO:0000313" key="10">
    <source>
        <dbReference type="Proteomes" id="UP000294814"/>
    </source>
</evidence>
<dbReference type="InterPro" id="IPR008969">
    <property type="entry name" value="CarboxyPept-like_regulatory"/>
</dbReference>
<evidence type="ECO:0000256" key="4">
    <source>
        <dbReference type="ARBA" id="ARBA00022692"/>
    </source>
</evidence>
<comment type="similarity">
    <text evidence="7">Belongs to the TonB-dependent receptor family.</text>
</comment>
<dbReference type="SUPFAM" id="SSF49464">
    <property type="entry name" value="Carboxypeptidase regulatory domain-like"/>
    <property type="match status" value="1"/>
</dbReference>
<dbReference type="Gene3D" id="2.40.170.20">
    <property type="entry name" value="TonB-dependent receptor, beta-barrel domain"/>
    <property type="match status" value="1"/>
</dbReference>
<evidence type="ECO:0000256" key="7">
    <source>
        <dbReference type="PROSITE-ProRule" id="PRU01360"/>
    </source>
</evidence>
<dbReference type="AlphaFoldDB" id="A0A4R5F7R8"/>
<evidence type="ECO:0000256" key="1">
    <source>
        <dbReference type="ARBA" id="ARBA00004571"/>
    </source>
</evidence>
<dbReference type="Pfam" id="PF07715">
    <property type="entry name" value="Plug"/>
    <property type="match status" value="1"/>
</dbReference>
<evidence type="ECO:0000256" key="3">
    <source>
        <dbReference type="ARBA" id="ARBA00022452"/>
    </source>
</evidence>
<organism evidence="9 10">
    <name type="scientific">Flavobacterium rhamnosiphilum</name>
    <dbReference type="NCBI Taxonomy" id="2541724"/>
    <lineage>
        <taxon>Bacteria</taxon>
        <taxon>Pseudomonadati</taxon>
        <taxon>Bacteroidota</taxon>
        <taxon>Flavobacteriia</taxon>
        <taxon>Flavobacteriales</taxon>
        <taxon>Flavobacteriaceae</taxon>
        <taxon>Flavobacterium</taxon>
    </lineage>
</organism>
<evidence type="ECO:0000256" key="6">
    <source>
        <dbReference type="ARBA" id="ARBA00023237"/>
    </source>
</evidence>
<dbReference type="InterPro" id="IPR039426">
    <property type="entry name" value="TonB-dep_rcpt-like"/>
</dbReference>
<dbReference type="EMBL" id="SMLG01000005">
    <property type="protein sequence ID" value="TDE44350.1"/>
    <property type="molecule type" value="Genomic_DNA"/>
</dbReference>
<keyword evidence="9" id="KW-0675">Receptor</keyword>
<dbReference type="RefSeq" id="WP_131916015.1">
    <property type="nucleotide sequence ID" value="NZ_SMLG01000005.1"/>
</dbReference>
<dbReference type="GO" id="GO:0009279">
    <property type="term" value="C:cell outer membrane"/>
    <property type="evidence" value="ECO:0007669"/>
    <property type="project" value="UniProtKB-SubCell"/>
</dbReference>
<dbReference type="OrthoDB" id="9768177at2"/>
<keyword evidence="4 7" id="KW-0812">Transmembrane</keyword>
<name>A0A4R5F7R8_9FLAO</name>
<dbReference type="Gene3D" id="2.170.130.10">
    <property type="entry name" value="TonB-dependent receptor, plug domain"/>
    <property type="match status" value="1"/>
</dbReference>
<feature type="domain" description="TonB-dependent receptor plug" evidence="8">
    <location>
        <begin position="162"/>
        <end position="265"/>
    </location>
</feature>
<dbReference type="InterPro" id="IPR023997">
    <property type="entry name" value="TonB-dep_OMP_SusC/RagA_CS"/>
</dbReference>
<dbReference type="InterPro" id="IPR036942">
    <property type="entry name" value="Beta-barrel_TonB_sf"/>
</dbReference>
<dbReference type="InterPro" id="IPR012910">
    <property type="entry name" value="Plug_dom"/>
</dbReference>
<evidence type="ECO:0000313" key="9">
    <source>
        <dbReference type="EMBL" id="TDE44350.1"/>
    </source>
</evidence>
<evidence type="ECO:0000256" key="5">
    <source>
        <dbReference type="ARBA" id="ARBA00023136"/>
    </source>
</evidence>
<keyword evidence="3 7" id="KW-1134">Transmembrane beta strand</keyword>
<keyword evidence="2 7" id="KW-0813">Transport</keyword>
<dbReference type="SUPFAM" id="SSF56935">
    <property type="entry name" value="Porins"/>
    <property type="match status" value="1"/>
</dbReference>
<dbReference type="NCBIfam" id="TIGR04057">
    <property type="entry name" value="SusC_RagA_signa"/>
    <property type="match status" value="1"/>
</dbReference>
<evidence type="ECO:0000259" key="8">
    <source>
        <dbReference type="Pfam" id="PF07715"/>
    </source>
</evidence>
<keyword evidence="10" id="KW-1185">Reference proteome</keyword>
<proteinExistence type="inferred from homology"/>
<evidence type="ECO:0000256" key="2">
    <source>
        <dbReference type="ARBA" id="ARBA00022448"/>
    </source>
</evidence>
<comment type="subcellular location">
    <subcellularLocation>
        <location evidence="1 7">Cell outer membrane</location>
        <topology evidence="1 7">Multi-pass membrane protein</topology>
    </subcellularLocation>
</comment>
<keyword evidence="5 7" id="KW-0472">Membrane</keyword>
<dbReference type="InterPro" id="IPR037066">
    <property type="entry name" value="Plug_dom_sf"/>
</dbReference>
<reference evidence="9 10" key="1">
    <citation type="submission" date="2019-03" db="EMBL/GenBank/DDBJ databases">
        <title>Novel species of Flavobacterium.</title>
        <authorList>
            <person name="Liu Q."/>
            <person name="Xin Y.-H."/>
        </authorList>
    </citation>
    <scope>NUCLEOTIDE SEQUENCE [LARGE SCALE GENOMIC DNA]</scope>
    <source>
        <strain evidence="9 10">LB3P52</strain>
    </source>
</reference>
<accession>A0A4R5F7R8</accession>
<gene>
    <name evidence="9" type="ORF">E0I26_08235</name>
</gene>
<keyword evidence="6 7" id="KW-0998">Cell outer membrane</keyword>
<protein>
    <submittedName>
        <fullName evidence="9">TonB-dependent receptor</fullName>
    </submittedName>
</protein>
<sequence length="1126" mass="123725">MKLLPKSKPKNYWLTPKIGNVIKLTPLFLIPFTIQVSAAETSRTVTFPEKNGIVKIENDRTTIKLSLIEKQIKGKVLDESGNPLPGVNIIVKGTNISTQTDFNGNFTLTVPDNATKLIVSYIGMVQQEVTIGNSPITVVLKEAGQTLDEVVVTGYGKQSRATLTTSISKLDTRILETSSRSNVATALQGTIAGLRVTNNTGQPGSTPSIVLRGGTNFNGTGSPLILVDGIPGDFYALNPDDVASVEVLKDAAATAIYGARSANGVILVTTKTGKAGRSSINYKYRYSINKERNDMQFLSAADFIKYNRQGVAYQRQAANNPTGFGNFLDGATAFGTGGNTTNSPYTVQFLTPANTHLLSQPGWKTITDPLDASKQILFLDNNVNDLIYQNSETKDHYLSFDGGNDKGTYYLGLGALDNDGLVLGSGFKRYSGKFTGSYKITDKIKVNSNIIYSHSNLSISPLGGTESDIFHRFAGQAPTSRTYDNNPDGTLSTVLSPGINNSFGNPLYYQDKFIRKNLEQRLSASAGLDWDIIDNLALSVKASHFTINNHKENFNKAYVQGPSSTAPITTRFASVSLDRTLRNQLTGTLNYTKKFGSHNFNALIGAEYFKDNVFFSDAGTKNSPTDLIETLNAGSEVNGIPYSFESEQVIVSTFGRLIYDFDNKYLLSATFRRDGASRLGNEKFDFFPGVSIGWNAHNEKFLEGVSKYVSKLKPRLSYGVNGDVSSITRPGQKDYTGNYSVFGSYASQDVYNSQTGYANTALPTLDLGWERSTTINAGLDVSFFNNRLNFITDLYSRDVKGKISDLTLPYWTGFSFIRTNNGVIRNKGFELEVNADIIRNDNVTWNVGATYTANKNYVIKLPKNNNALNRQGGTEIYDPATGLTKWVGGLEEGKRVGLDEIVVYVQDYIYADQAAVDAHATRSDVLLPNPLKRYPGDVAWKDLNGDNIINSLDRKVIGRSTPKLVGGFTSNVSYKNLSLFVKTDFATGHLVYNHIRGKGYAQTQGNQNQTLEVLDSWTPQNTNTDWPRVVFTDTQRNILRGDGTVSRNSQFWEKGDYLALREVTLNYNLPAKKYFKGAIQNFNLYVTGSNLHYFKSFSGDTPEIGGAQEGAFPMPKTMTIGLNVTF</sequence>
<dbReference type="PROSITE" id="PS52016">
    <property type="entry name" value="TONB_DEPENDENT_REC_3"/>
    <property type="match status" value="1"/>
</dbReference>
<dbReference type="NCBIfam" id="TIGR04056">
    <property type="entry name" value="OMP_RagA_SusC"/>
    <property type="match status" value="1"/>
</dbReference>
<dbReference type="InterPro" id="IPR023996">
    <property type="entry name" value="TonB-dep_OMP_SusC/RagA"/>
</dbReference>
<dbReference type="Gene3D" id="2.60.40.1120">
    <property type="entry name" value="Carboxypeptidase-like, regulatory domain"/>
    <property type="match status" value="1"/>
</dbReference>
<comment type="caution">
    <text evidence="9">The sequence shown here is derived from an EMBL/GenBank/DDBJ whole genome shotgun (WGS) entry which is preliminary data.</text>
</comment>
<dbReference type="Pfam" id="PF13715">
    <property type="entry name" value="CarbopepD_reg_2"/>
    <property type="match status" value="1"/>
</dbReference>